<dbReference type="GO" id="GO:0033617">
    <property type="term" value="P:mitochondrial respiratory chain complex IV assembly"/>
    <property type="evidence" value="ECO:0007669"/>
    <property type="project" value="InterPro"/>
</dbReference>
<sequence>MALNEEDKKSVFSRISSQFQTVPCSRTAFMYGLLGGFGAGLTSFLMTSRVKRSSDIGVGVFTMTTLLTFGYCRYTRAKLRMVQRRYEELQGIEPTEVSYGPAGGLK</sequence>
<keyword evidence="11" id="KW-1185">Reference proteome</keyword>
<keyword evidence="5" id="KW-0999">Mitochondrion inner membrane</keyword>
<evidence type="ECO:0000313" key="10">
    <source>
        <dbReference type="EnsemblMetazoa" id="XP_038074433.1"/>
    </source>
</evidence>
<dbReference type="RefSeq" id="XP_038074433.1">
    <property type="nucleotide sequence ID" value="XM_038218505.1"/>
</dbReference>
<feature type="transmembrane region" description="Helical" evidence="9">
    <location>
        <begin position="28"/>
        <end position="50"/>
    </location>
</feature>
<evidence type="ECO:0000256" key="5">
    <source>
        <dbReference type="ARBA" id="ARBA00022792"/>
    </source>
</evidence>
<keyword evidence="8 9" id="KW-0472">Membrane</keyword>
<dbReference type="GO" id="GO:0005743">
    <property type="term" value="C:mitochondrial inner membrane"/>
    <property type="evidence" value="ECO:0007669"/>
    <property type="project" value="UniProtKB-SubCell"/>
</dbReference>
<dbReference type="Pfam" id="PF12597">
    <property type="entry name" value="Cox20"/>
    <property type="match status" value="1"/>
</dbReference>
<accession>A0A914BDX9</accession>
<evidence type="ECO:0000256" key="8">
    <source>
        <dbReference type="ARBA" id="ARBA00023136"/>
    </source>
</evidence>
<dbReference type="AlphaFoldDB" id="A0A914BDX9"/>
<comment type="subcellular location">
    <subcellularLocation>
        <location evidence="1">Mitochondrion inner membrane</location>
    </subcellularLocation>
</comment>
<evidence type="ECO:0000256" key="4">
    <source>
        <dbReference type="ARBA" id="ARBA00022692"/>
    </source>
</evidence>
<evidence type="ECO:0000256" key="6">
    <source>
        <dbReference type="ARBA" id="ARBA00022989"/>
    </source>
</evidence>
<keyword evidence="6 9" id="KW-1133">Transmembrane helix</keyword>
<feature type="transmembrane region" description="Helical" evidence="9">
    <location>
        <begin position="56"/>
        <end position="74"/>
    </location>
</feature>
<dbReference type="PANTHER" id="PTHR31586">
    <property type="entry name" value="CYTOCHROME C OXIDASE PROTEIN 20"/>
    <property type="match status" value="1"/>
</dbReference>
<evidence type="ECO:0000256" key="9">
    <source>
        <dbReference type="SAM" id="Phobius"/>
    </source>
</evidence>
<comment type="similarity">
    <text evidence="2">Belongs to the COX20 family.</text>
</comment>
<evidence type="ECO:0000256" key="7">
    <source>
        <dbReference type="ARBA" id="ARBA00023128"/>
    </source>
</evidence>
<keyword evidence="7" id="KW-0496">Mitochondrion</keyword>
<dbReference type="PRINTS" id="PR02049">
    <property type="entry name" value="PROTEINF36A"/>
</dbReference>
<proteinExistence type="inferred from homology"/>
<keyword evidence="4 9" id="KW-0812">Transmembrane</keyword>
<evidence type="ECO:0000256" key="2">
    <source>
        <dbReference type="ARBA" id="ARBA00009575"/>
    </source>
</evidence>
<dbReference type="OrthoDB" id="14603at2759"/>
<dbReference type="InterPro" id="IPR022533">
    <property type="entry name" value="Cox20"/>
</dbReference>
<name>A0A914BDX9_PATMI</name>
<evidence type="ECO:0000313" key="11">
    <source>
        <dbReference type="Proteomes" id="UP000887568"/>
    </source>
</evidence>
<protein>
    <recommendedName>
        <fullName evidence="3">Cytochrome c oxidase assembly protein COX20, mitochondrial</fullName>
    </recommendedName>
</protein>
<dbReference type="OMA" id="YCRYTRA"/>
<organism evidence="10 11">
    <name type="scientific">Patiria miniata</name>
    <name type="common">Bat star</name>
    <name type="synonym">Asterina miniata</name>
    <dbReference type="NCBI Taxonomy" id="46514"/>
    <lineage>
        <taxon>Eukaryota</taxon>
        <taxon>Metazoa</taxon>
        <taxon>Echinodermata</taxon>
        <taxon>Eleutherozoa</taxon>
        <taxon>Asterozoa</taxon>
        <taxon>Asteroidea</taxon>
        <taxon>Valvatacea</taxon>
        <taxon>Valvatida</taxon>
        <taxon>Asterinidae</taxon>
        <taxon>Patiria</taxon>
    </lineage>
</organism>
<reference evidence="10" key="1">
    <citation type="submission" date="2022-11" db="UniProtKB">
        <authorList>
            <consortium name="EnsemblMetazoa"/>
        </authorList>
    </citation>
    <scope>IDENTIFICATION</scope>
</reference>
<dbReference type="EnsemblMetazoa" id="XM_038218505.1">
    <property type="protein sequence ID" value="XP_038074433.1"/>
    <property type="gene ID" value="LOC119742531"/>
</dbReference>
<dbReference type="GeneID" id="119742531"/>
<evidence type="ECO:0000256" key="1">
    <source>
        <dbReference type="ARBA" id="ARBA00004273"/>
    </source>
</evidence>
<dbReference type="PANTHER" id="PTHR31586:SF1">
    <property type="entry name" value="CYTOCHROME C OXIDASE ASSEMBLY PROTEIN COX20, MITOCHONDRIAL"/>
    <property type="match status" value="1"/>
</dbReference>
<evidence type="ECO:0000256" key="3">
    <source>
        <dbReference type="ARBA" id="ARBA00017689"/>
    </source>
</evidence>
<dbReference type="Proteomes" id="UP000887568">
    <property type="component" value="Unplaced"/>
</dbReference>